<keyword evidence="1" id="KW-0472">Membrane</keyword>
<dbReference type="Pfam" id="PF04350">
    <property type="entry name" value="PilO"/>
    <property type="match status" value="1"/>
</dbReference>
<evidence type="ECO:0000313" key="3">
    <source>
        <dbReference type="Proteomes" id="UP000541810"/>
    </source>
</evidence>
<comment type="caution">
    <text evidence="2">The sequence shown here is derived from an EMBL/GenBank/DDBJ whole genome shotgun (WGS) entry which is preliminary data.</text>
</comment>
<evidence type="ECO:0000256" key="1">
    <source>
        <dbReference type="SAM" id="Phobius"/>
    </source>
</evidence>
<accession>A0A7X0H668</accession>
<gene>
    <name evidence="2" type="ORF">HNQ40_001837</name>
</gene>
<dbReference type="InterPro" id="IPR014717">
    <property type="entry name" value="Transl_elong_EF1B/ribsomal_bS6"/>
</dbReference>
<keyword evidence="3" id="KW-1185">Reference proteome</keyword>
<keyword evidence="1" id="KW-0812">Transmembrane</keyword>
<proteinExistence type="predicted"/>
<dbReference type="GO" id="GO:0043683">
    <property type="term" value="P:type IV pilus assembly"/>
    <property type="evidence" value="ECO:0007669"/>
    <property type="project" value="InterPro"/>
</dbReference>
<keyword evidence="1" id="KW-1133">Transmembrane helix</keyword>
<evidence type="ECO:0000313" key="2">
    <source>
        <dbReference type="EMBL" id="MBB6430031.1"/>
    </source>
</evidence>
<dbReference type="Gene3D" id="3.30.70.60">
    <property type="match status" value="1"/>
</dbReference>
<name>A0A7X0H668_9BACT</name>
<dbReference type="GO" id="GO:0043107">
    <property type="term" value="P:type IV pilus-dependent motility"/>
    <property type="evidence" value="ECO:0007669"/>
    <property type="project" value="InterPro"/>
</dbReference>
<dbReference type="AlphaFoldDB" id="A0A7X0H668"/>
<dbReference type="RefSeq" id="WP_184677573.1">
    <property type="nucleotide sequence ID" value="NZ_JACHGY010000001.1"/>
</dbReference>
<sequence>MQIDKSQWMVMGAIGFMLAAFALGVWLPESKKVAGYQERIASAEEELGPSFFEPAMMDQRVNEVEALKQELSNATRYVPNRPELASVLRSLSQAVESQGVSEQSLQTRETRRHLHYSEIPLTLEFEDTFTASYGVLEQIESLPRLVRVDAMNMRVLDRDGSEQTSPVMQTTLRLSSFYTGAEEK</sequence>
<protein>
    <submittedName>
        <fullName evidence="2">Tfp pilus assembly protein PilO</fullName>
    </submittedName>
</protein>
<dbReference type="EMBL" id="JACHGY010000001">
    <property type="protein sequence ID" value="MBB6430031.1"/>
    <property type="molecule type" value="Genomic_DNA"/>
</dbReference>
<organism evidence="2 3">
    <name type="scientific">Algisphaera agarilytica</name>
    <dbReference type="NCBI Taxonomy" id="1385975"/>
    <lineage>
        <taxon>Bacteria</taxon>
        <taxon>Pseudomonadati</taxon>
        <taxon>Planctomycetota</taxon>
        <taxon>Phycisphaerae</taxon>
        <taxon>Phycisphaerales</taxon>
        <taxon>Phycisphaeraceae</taxon>
        <taxon>Algisphaera</taxon>
    </lineage>
</organism>
<dbReference type="Proteomes" id="UP000541810">
    <property type="component" value="Unassembled WGS sequence"/>
</dbReference>
<reference evidence="2 3" key="1">
    <citation type="submission" date="2020-08" db="EMBL/GenBank/DDBJ databases">
        <title>Genomic Encyclopedia of Type Strains, Phase IV (KMG-IV): sequencing the most valuable type-strain genomes for metagenomic binning, comparative biology and taxonomic classification.</title>
        <authorList>
            <person name="Goeker M."/>
        </authorList>
    </citation>
    <scope>NUCLEOTIDE SEQUENCE [LARGE SCALE GENOMIC DNA]</scope>
    <source>
        <strain evidence="2 3">DSM 103725</strain>
    </source>
</reference>
<feature type="transmembrane region" description="Helical" evidence="1">
    <location>
        <begin position="6"/>
        <end position="27"/>
    </location>
</feature>
<dbReference type="InterPro" id="IPR007445">
    <property type="entry name" value="PilO"/>
</dbReference>